<reference evidence="1 2" key="1">
    <citation type="submission" date="2024-08" db="EMBL/GenBank/DDBJ databases">
        <title>Draft Genome Sequence of Legionella lytica strain DSB2004, Isolated From a Fire Sprinkler System.</title>
        <authorList>
            <person name="Everhart A.D."/>
            <person name="Kidane D.T."/>
            <person name="Farone A.L."/>
            <person name="Farone M.B."/>
        </authorList>
    </citation>
    <scope>NUCLEOTIDE SEQUENCE [LARGE SCALE GENOMIC DNA]</scope>
    <source>
        <strain evidence="1 2">DSB2004</strain>
    </source>
</reference>
<sequence>MWNPFSHAPEITQLNPNIKQEYSIEQWNTLNTLYVALKRSQQNVFIYEGQKRWMQSEIAEFLLGTHPLNELHASELKPTTPEQEELKWLAQENYHREKEILSRQKQSEQVMAHRYFGNQH</sequence>
<accession>A0ABW8D387</accession>
<dbReference type="RefSeq" id="WP_400185667.1">
    <property type="nucleotide sequence ID" value="NZ_JBGORX010000001.1"/>
</dbReference>
<dbReference type="EMBL" id="JBGORX010000001">
    <property type="protein sequence ID" value="MFJ1267129.1"/>
    <property type="molecule type" value="Genomic_DNA"/>
</dbReference>
<keyword evidence="2" id="KW-1185">Reference proteome</keyword>
<comment type="caution">
    <text evidence="1">The sequence shown here is derived from an EMBL/GenBank/DDBJ whole genome shotgun (WGS) entry which is preliminary data.</text>
</comment>
<name>A0ABW8D387_9GAMM</name>
<protein>
    <submittedName>
        <fullName evidence="1">Uncharacterized protein</fullName>
    </submittedName>
</protein>
<evidence type="ECO:0000313" key="1">
    <source>
        <dbReference type="EMBL" id="MFJ1267129.1"/>
    </source>
</evidence>
<organism evidence="1 2">
    <name type="scientific">Legionella lytica</name>
    <dbReference type="NCBI Taxonomy" id="96232"/>
    <lineage>
        <taxon>Bacteria</taxon>
        <taxon>Pseudomonadati</taxon>
        <taxon>Pseudomonadota</taxon>
        <taxon>Gammaproteobacteria</taxon>
        <taxon>Legionellales</taxon>
        <taxon>Legionellaceae</taxon>
        <taxon>Legionella</taxon>
    </lineage>
</organism>
<evidence type="ECO:0000313" key="2">
    <source>
        <dbReference type="Proteomes" id="UP001615550"/>
    </source>
</evidence>
<dbReference type="Proteomes" id="UP001615550">
    <property type="component" value="Unassembled WGS sequence"/>
</dbReference>
<proteinExistence type="predicted"/>
<gene>
    <name evidence="1" type="ORF">ACD661_01000</name>
</gene>